<dbReference type="InterPro" id="IPR021830">
    <property type="entry name" value="DUF3422"/>
</dbReference>
<feature type="transmembrane region" description="Helical" evidence="1">
    <location>
        <begin position="352"/>
        <end position="373"/>
    </location>
</feature>
<dbReference type="AlphaFoldDB" id="A0A7Z2NXH0"/>
<proteinExistence type="predicted"/>
<evidence type="ECO:0000313" key="2">
    <source>
        <dbReference type="EMBL" id="QHL91322.1"/>
    </source>
</evidence>
<keyword evidence="1" id="KW-0472">Membrane</keyword>
<dbReference type="KEGG" id="schy:GVO57_11480"/>
<dbReference type="RefSeq" id="WP_160593252.1">
    <property type="nucleotide sequence ID" value="NZ_CP047895.1"/>
</dbReference>
<reference evidence="2 3" key="1">
    <citation type="submission" date="2020-01" db="EMBL/GenBank/DDBJ databases">
        <title>Sphingomonas sp. C33 whole genome sequece.</title>
        <authorList>
            <person name="Park C."/>
        </authorList>
    </citation>
    <scope>NUCLEOTIDE SEQUENCE [LARGE SCALE GENOMIC DNA]</scope>
    <source>
        <strain evidence="2 3">C33</strain>
    </source>
</reference>
<sequence length="419" mass="46252">MDFHKDRDRLLAEAHARPSTPVALPALVTRIAALSGQDGGEADWRHMAALCRQLKREAPHPGMRWWSLDAGGWQLRWERHSEFSSWTFVAPPAEGMDSALDGVPEDWIAAIPGPVLVFTTLRLRRGHHAHGEPLDRHESIGARLLDGAATLLTDLRPDQRGMTRFDVIMHDDDPVLVGRLALILLEIETYRLMALLAFPLAGHAAAQVKQIEVEAGELAARIADNLGVEDDRALLTRLVTLSGRMEALSASTNFRFAAGDAYYEIVLGRIASLRESPIPGMQTIGQFMDRRLGPAMRTCASVAQRERAVIARIARAGQMLNTRIELVTQAINADLLQSMNRRTLAQLRLQQTVEGLSVAAISYYAFSLLVYPLKGLSHLWPGFDVALASAVLAPVVVALVWLALARIRRRLHDEPGERA</sequence>
<dbReference type="Proteomes" id="UP000464468">
    <property type="component" value="Chromosome"/>
</dbReference>
<feature type="transmembrane region" description="Helical" evidence="1">
    <location>
        <begin position="385"/>
        <end position="404"/>
    </location>
</feature>
<dbReference type="Pfam" id="PF11902">
    <property type="entry name" value="DUF3422"/>
    <property type="match status" value="1"/>
</dbReference>
<keyword evidence="3" id="KW-1185">Reference proteome</keyword>
<organism evidence="2 3">
    <name type="scientific">Sphingomonas changnyeongensis</name>
    <dbReference type="NCBI Taxonomy" id="2698679"/>
    <lineage>
        <taxon>Bacteria</taxon>
        <taxon>Pseudomonadati</taxon>
        <taxon>Pseudomonadota</taxon>
        <taxon>Alphaproteobacteria</taxon>
        <taxon>Sphingomonadales</taxon>
        <taxon>Sphingomonadaceae</taxon>
        <taxon>Sphingomonas</taxon>
    </lineage>
</organism>
<keyword evidence="1" id="KW-1133">Transmembrane helix</keyword>
<evidence type="ECO:0000256" key="1">
    <source>
        <dbReference type="SAM" id="Phobius"/>
    </source>
</evidence>
<dbReference type="EMBL" id="CP047895">
    <property type="protein sequence ID" value="QHL91322.1"/>
    <property type="molecule type" value="Genomic_DNA"/>
</dbReference>
<protein>
    <submittedName>
        <fullName evidence="2">DUF3422 family protein</fullName>
    </submittedName>
</protein>
<name>A0A7Z2NXH0_9SPHN</name>
<gene>
    <name evidence="2" type="ORF">GVO57_11480</name>
</gene>
<accession>A0A7Z2NXH0</accession>
<evidence type="ECO:0000313" key="3">
    <source>
        <dbReference type="Proteomes" id="UP000464468"/>
    </source>
</evidence>
<keyword evidence="1" id="KW-0812">Transmembrane</keyword>